<evidence type="ECO:0000259" key="8">
    <source>
        <dbReference type="PROSITE" id="PS50850"/>
    </source>
</evidence>
<feature type="transmembrane region" description="Helical" evidence="7">
    <location>
        <begin position="104"/>
        <end position="126"/>
    </location>
</feature>
<sequence length="468" mass="50646">MSTTTNVRSMVAILLAAAFMAILNQTLLTTALPHIMRDFQISADLGQWVNSAFMLVNGVMIPITAFLIEKYTTRRLFFVAMGLFAIGTLVCALAPSFLTLIAGRVIQAAGAGIMMPLMQTVLLLIFPVERRGSAMGMVGLVIAFAPAIGPTLSGWLVESHHWSILFWIILPLALITIFAAWLKLENVSTLNNPKLDITSIILSSFGFGGILYGFSSAGASGWLNPVVLVSIVVGIVTLVLFIVRQLRLTQPILEFRVFQYPIFTLTTIIGMIVFMSMIGSQTILPVYMQDMHDFTAFETGLMLLPGAVLMGIMSPITGRIFDKIGARTLSILGLFLVTVTTFLLTQLTTETTFLYLTIVSTIRMLGIALCMMPVTTAGINVLPNRLIPHGTAMNNTMRQVAGAVGTALLVTIMTQAAISPADAGSMEGAVRGVNMAFLFAGILSSLGFLLSFMIKRKKQTVKDSMNKK</sequence>
<evidence type="ECO:0000256" key="3">
    <source>
        <dbReference type="ARBA" id="ARBA00022475"/>
    </source>
</evidence>
<feature type="transmembrane region" description="Helical" evidence="7">
    <location>
        <begin position="47"/>
        <end position="68"/>
    </location>
</feature>
<dbReference type="RefSeq" id="WP_204699893.1">
    <property type="nucleotide sequence ID" value="NZ_JAFBEC010000029.1"/>
</dbReference>
<comment type="caution">
    <text evidence="9">The sequence shown here is derived from an EMBL/GenBank/DDBJ whole genome shotgun (WGS) entry which is preliminary data.</text>
</comment>
<dbReference type="InterPro" id="IPR020846">
    <property type="entry name" value="MFS_dom"/>
</dbReference>
<reference evidence="9 10" key="1">
    <citation type="submission" date="2021-01" db="EMBL/GenBank/DDBJ databases">
        <title>Genomic Encyclopedia of Type Strains, Phase IV (KMG-IV): sequencing the most valuable type-strain genomes for metagenomic binning, comparative biology and taxonomic classification.</title>
        <authorList>
            <person name="Goeker M."/>
        </authorList>
    </citation>
    <scope>NUCLEOTIDE SEQUENCE [LARGE SCALE GENOMIC DNA]</scope>
    <source>
        <strain evidence="9 10">DSM 25540</strain>
    </source>
</reference>
<keyword evidence="4 7" id="KW-0812">Transmembrane</keyword>
<evidence type="ECO:0000313" key="9">
    <source>
        <dbReference type="EMBL" id="MBM7635189.1"/>
    </source>
</evidence>
<evidence type="ECO:0000256" key="2">
    <source>
        <dbReference type="ARBA" id="ARBA00022448"/>
    </source>
</evidence>
<dbReference type="Gene3D" id="1.20.1250.20">
    <property type="entry name" value="MFS general substrate transporter like domains"/>
    <property type="match status" value="1"/>
</dbReference>
<dbReference type="SUPFAM" id="SSF103473">
    <property type="entry name" value="MFS general substrate transporter"/>
    <property type="match status" value="1"/>
</dbReference>
<comment type="subcellular location">
    <subcellularLocation>
        <location evidence="1">Cell membrane</location>
        <topology evidence="1">Multi-pass membrane protein</topology>
    </subcellularLocation>
</comment>
<feature type="transmembrane region" description="Helical" evidence="7">
    <location>
        <begin position="162"/>
        <end position="182"/>
    </location>
</feature>
<evidence type="ECO:0000256" key="6">
    <source>
        <dbReference type="ARBA" id="ARBA00023136"/>
    </source>
</evidence>
<feature type="domain" description="Major facilitator superfamily (MFS) profile" evidence="8">
    <location>
        <begin position="10"/>
        <end position="459"/>
    </location>
</feature>
<dbReference type="PRINTS" id="PR01036">
    <property type="entry name" value="TCRTETB"/>
</dbReference>
<accession>A0ABS2PIK5</accession>
<feature type="transmembrane region" description="Helical" evidence="7">
    <location>
        <begin position="226"/>
        <end position="246"/>
    </location>
</feature>
<evidence type="ECO:0000256" key="5">
    <source>
        <dbReference type="ARBA" id="ARBA00022989"/>
    </source>
</evidence>
<feature type="transmembrane region" description="Helical" evidence="7">
    <location>
        <begin position="400"/>
        <end position="421"/>
    </location>
</feature>
<feature type="transmembrane region" description="Helical" evidence="7">
    <location>
        <begin position="258"/>
        <end position="279"/>
    </location>
</feature>
<dbReference type="Proteomes" id="UP000741863">
    <property type="component" value="Unassembled WGS sequence"/>
</dbReference>
<evidence type="ECO:0000256" key="1">
    <source>
        <dbReference type="ARBA" id="ARBA00004651"/>
    </source>
</evidence>
<keyword evidence="6 7" id="KW-0472">Membrane</keyword>
<dbReference type="Pfam" id="PF07690">
    <property type="entry name" value="MFS_1"/>
    <property type="match status" value="1"/>
</dbReference>
<feature type="transmembrane region" description="Helical" evidence="7">
    <location>
        <begin position="75"/>
        <end position="98"/>
    </location>
</feature>
<dbReference type="Gene3D" id="1.20.1720.10">
    <property type="entry name" value="Multidrug resistance protein D"/>
    <property type="match status" value="1"/>
</dbReference>
<feature type="transmembrane region" description="Helical" evidence="7">
    <location>
        <begin position="194"/>
        <end position="214"/>
    </location>
</feature>
<name>A0ABS2PIK5_9BACL</name>
<feature type="transmembrane region" description="Helical" evidence="7">
    <location>
        <begin position="433"/>
        <end position="454"/>
    </location>
</feature>
<feature type="transmembrane region" description="Helical" evidence="7">
    <location>
        <begin position="329"/>
        <end position="347"/>
    </location>
</feature>
<dbReference type="InterPro" id="IPR036259">
    <property type="entry name" value="MFS_trans_sf"/>
</dbReference>
<proteinExistence type="predicted"/>
<dbReference type="InterPro" id="IPR011701">
    <property type="entry name" value="MFS"/>
</dbReference>
<evidence type="ECO:0000256" key="4">
    <source>
        <dbReference type="ARBA" id="ARBA00022692"/>
    </source>
</evidence>
<dbReference type="CDD" id="cd17503">
    <property type="entry name" value="MFS_LmrB_MDR_like"/>
    <property type="match status" value="1"/>
</dbReference>
<protein>
    <submittedName>
        <fullName evidence="9">EmrB/QacA subfamily drug resistance transporter</fullName>
    </submittedName>
</protein>
<dbReference type="InterPro" id="IPR004638">
    <property type="entry name" value="EmrB-like"/>
</dbReference>
<gene>
    <name evidence="9" type="ORF">JOD17_004338</name>
</gene>
<feature type="transmembrane region" description="Helical" evidence="7">
    <location>
        <begin position="138"/>
        <end position="156"/>
    </location>
</feature>
<dbReference type="EMBL" id="JAFBEC010000029">
    <property type="protein sequence ID" value="MBM7635189.1"/>
    <property type="molecule type" value="Genomic_DNA"/>
</dbReference>
<dbReference type="PANTHER" id="PTHR42718">
    <property type="entry name" value="MAJOR FACILITATOR SUPERFAMILY MULTIDRUG TRANSPORTER MFSC"/>
    <property type="match status" value="1"/>
</dbReference>
<organism evidence="9 10">
    <name type="scientific">Geomicrobium sediminis</name>
    <dbReference type="NCBI Taxonomy" id="1347788"/>
    <lineage>
        <taxon>Bacteria</taxon>
        <taxon>Bacillati</taxon>
        <taxon>Bacillota</taxon>
        <taxon>Bacilli</taxon>
        <taxon>Bacillales</taxon>
        <taxon>Geomicrobium</taxon>
    </lineage>
</organism>
<keyword evidence="3" id="KW-1003">Cell membrane</keyword>
<evidence type="ECO:0000256" key="7">
    <source>
        <dbReference type="SAM" id="Phobius"/>
    </source>
</evidence>
<keyword evidence="10" id="KW-1185">Reference proteome</keyword>
<evidence type="ECO:0000313" key="10">
    <source>
        <dbReference type="Proteomes" id="UP000741863"/>
    </source>
</evidence>
<feature type="transmembrane region" description="Helical" evidence="7">
    <location>
        <begin position="299"/>
        <end position="317"/>
    </location>
</feature>
<feature type="transmembrane region" description="Helical" evidence="7">
    <location>
        <begin position="353"/>
        <end position="379"/>
    </location>
</feature>
<keyword evidence="5 7" id="KW-1133">Transmembrane helix</keyword>
<dbReference type="NCBIfam" id="TIGR00711">
    <property type="entry name" value="efflux_EmrB"/>
    <property type="match status" value="1"/>
</dbReference>
<dbReference type="PANTHER" id="PTHR42718:SF24">
    <property type="entry name" value="MAJOR FACILITATOR SUPERFAMILY (MFS) PROFILE DOMAIN-CONTAINING PROTEIN"/>
    <property type="match status" value="1"/>
</dbReference>
<keyword evidence="2" id="KW-0813">Transport</keyword>
<dbReference type="PROSITE" id="PS50850">
    <property type="entry name" value="MFS"/>
    <property type="match status" value="1"/>
</dbReference>